<dbReference type="PANTHER" id="PTHR47052:SF3">
    <property type="entry name" value="INGRESSION PROTEIN 1"/>
    <property type="match status" value="1"/>
</dbReference>
<organism evidence="2 3">
    <name type="scientific">Astrephomene gubernaculifera</name>
    <dbReference type="NCBI Taxonomy" id="47775"/>
    <lineage>
        <taxon>Eukaryota</taxon>
        <taxon>Viridiplantae</taxon>
        <taxon>Chlorophyta</taxon>
        <taxon>core chlorophytes</taxon>
        <taxon>Chlorophyceae</taxon>
        <taxon>CS clade</taxon>
        <taxon>Chlamydomonadales</taxon>
        <taxon>Astrephomenaceae</taxon>
        <taxon>Astrephomene</taxon>
    </lineage>
</organism>
<proteinExistence type="predicted"/>
<dbReference type="SMART" id="SM00239">
    <property type="entry name" value="C2"/>
    <property type="match status" value="1"/>
</dbReference>
<dbReference type="InterPro" id="IPR052981">
    <property type="entry name" value="Ingression_C2_domain"/>
</dbReference>
<evidence type="ECO:0000313" key="3">
    <source>
        <dbReference type="Proteomes" id="UP001054857"/>
    </source>
</evidence>
<feature type="domain" description="C2" evidence="1">
    <location>
        <begin position="1"/>
        <end position="103"/>
    </location>
</feature>
<dbReference type="InterPro" id="IPR000008">
    <property type="entry name" value="C2_dom"/>
</dbReference>
<dbReference type="PANTHER" id="PTHR47052">
    <property type="entry name" value="CONSERVED SERINE PROLINE-RICH PROTEIN (AFU_ORTHOLOGUE AFUA_2G01790)"/>
    <property type="match status" value="1"/>
</dbReference>
<dbReference type="EMBL" id="BMAR01000001">
    <property type="protein sequence ID" value="GFR40445.1"/>
    <property type="molecule type" value="Genomic_DNA"/>
</dbReference>
<accession>A0AAD3HHD7</accession>
<dbReference type="Pfam" id="PF00168">
    <property type="entry name" value="C2"/>
    <property type="match status" value="1"/>
</dbReference>
<dbReference type="SUPFAM" id="SSF49562">
    <property type="entry name" value="C2 domain (Calcium/lipid-binding domain, CaLB)"/>
    <property type="match status" value="1"/>
</dbReference>
<dbReference type="Gene3D" id="2.60.40.150">
    <property type="entry name" value="C2 domain"/>
    <property type="match status" value="1"/>
</dbReference>
<keyword evidence="3" id="KW-1185">Reference proteome</keyword>
<sequence>MALDAGVISMTIEFAKDLKDVEWFGRMDPYCIVRIGNQRFRTRTAEDAGRDPVWNETFQANIVSENDVEVEIKDNNVGLDDTIGIASFNLGRAREYGNDRLEVPVLSPRHRTQHGYLSVSLNWQPQPAGYVPQTAGMYGTEMYGMQQQPMGYMPPMPQPQPGYYEGGMAPPPAVYYPPAAGPQVVEEVTVIEEYPAQHHHHHHHHHREPEVIEEVIYERY</sequence>
<gene>
    <name evidence="2" type="ORF">Agub_g973</name>
</gene>
<dbReference type="PROSITE" id="PS50004">
    <property type="entry name" value="C2"/>
    <property type="match status" value="1"/>
</dbReference>
<dbReference type="InterPro" id="IPR035892">
    <property type="entry name" value="C2_domain_sf"/>
</dbReference>
<dbReference type="AlphaFoldDB" id="A0AAD3HHD7"/>
<reference evidence="2 3" key="1">
    <citation type="journal article" date="2021" name="Sci. Rep.">
        <title>Genome sequencing of the multicellular alga Astrephomene provides insights into convergent evolution of germ-soma differentiation.</title>
        <authorList>
            <person name="Yamashita S."/>
            <person name="Yamamoto K."/>
            <person name="Matsuzaki R."/>
            <person name="Suzuki S."/>
            <person name="Yamaguchi H."/>
            <person name="Hirooka S."/>
            <person name="Minakuchi Y."/>
            <person name="Miyagishima S."/>
            <person name="Kawachi M."/>
            <person name="Toyoda A."/>
            <person name="Nozaki H."/>
        </authorList>
    </citation>
    <scope>NUCLEOTIDE SEQUENCE [LARGE SCALE GENOMIC DNA]</scope>
    <source>
        <strain evidence="2 3">NIES-4017</strain>
    </source>
</reference>
<evidence type="ECO:0000313" key="2">
    <source>
        <dbReference type="EMBL" id="GFR40445.1"/>
    </source>
</evidence>
<name>A0AAD3HHD7_9CHLO</name>
<protein>
    <recommendedName>
        <fullName evidence="1">C2 domain-containing protein</fullName>
    </recommendedName>
</protein>
<evidence type="ECO:0000259" key="1">
    <source>
        <dbReference type="PROSITE" id="PS50004"/>
    </source>
</evidence>
<comment type="caution">
    <text evidence="2">The sequence shown here is derived from an EMBL/GenBank/DDBJ whole genome shotgun (WGS) entry which is preliminary data.</text>
</comment>
<dbReference type="Proteomes" id="UP001054857">
    <property type="component" value="Unassembled WGS sequence"/>
</dbReference>
<dbReference type="CDD" id="cd00030">
    <property type="entry name" value="C2"/>
    <property type="match status" value="1"/>
</dbReference>